<reference evidence="1" key="2">
    <citation type="journal article" date="2020" name="Nat. Commun.">
        <title>Large-scale genome sequencing of mycorrhizal fungi provides insights into the early evolution of symbiotic traits.</title>
        <authorList>
            <person name="Miyauchi S."/>
            <person name="Kiss E."/>
            <person name="Kuo A."/>
            <person name="Drula E."/>
            <person name="Kohler A."/>
            <person name="Sanchez-Garcia M."/>
            <person name="Morin E."/>
            <person name="Andreopoulos B."/>
            <person name="Barry K.W."/>
            <person name="Bonito G."/>
            <person name="Buee M."/>
            <person name="Carver A."/>
            <person name="Chen C."/>
            <person name="Cichocki N."/>
            <person name="Clum A."/>
            <person name="Culley D."/>
            <person name="Crous P.W."/>
            <person name="Fauchery L."/>
            <person name="Girlanda M."/>
            <person name="Hayes R.D."/>
            <person name="Keri Z."/>
            <person name="LaButti K."/>
            <person name="Lipzen A."/>
            <person name="Lombard V."/>
            <person name="Magnuson J."/>
            <person name="Maillard F."/>
            <person name="Murat C."/>
            <person name="Nolan M."/>
            <person name="Ohm R.A."/>
            <person name="Pangilinan J."/>
            <person name="Pereira M.F."/>
            <person name="Perotto S."/>
            <person name="Peter M."/>
            <person name="Pfister S."/>
            <person name="Riley R."/>
            <person name="Sitrit Y."/>
            <person name="Stielow J.B."/>
            <person name="Szollosi G."/>
            <person name="Zifcakova L."/>
            <person name="Stursova M."/>
            <person name="Spatafora J.W."/>
            <person name="Tedersoo L."/>
            <person name="Vaario L.M."/>
            <person name="Yamada A."/>
            <person name="Yan M."/>
            <person name="Wang P."/>
            <person name="Xu J."/>
            <person name="Bruns T."/>
            <person name="Baldrian P."/>
            <person name="Vilgalys R."/>
            <person name="Dunand C."/>
            <person name="Henrissat B."/>
            <person name="Grigoriev I.V."/>
            <person name="Hibbett D."/>
            <person name="Nagy L.G."/>
            <person name="Martin F.M."/>
        </authorList>
    </citation>
    <scope>NUCLEOTIDE SEQUENCE</scope>
    <source>
        <strain evidence="1">P2</strain>
    </source>
</reference>
<evidence type="ECO:0000313" key="1">
    <source>
        <dbReference type="EMBL" id="KAF9644944.1"/>
    </source>
</evidence>
<protein>
    <submittedName>
        <fullName evidence="1">NAD(P)-binding protein</fullName>
    </submittedName>
</protein>
<keyword evidence="2" id="KW-1185">Reference proteome</keyword>
<proteinExistence type="predicted"/>
<sequence length="285" mass="30602">VTLVANTPQVYGLGLSRLTGPRPIAIVTGSSQGLDLAIALRLADDSHDVVINDLPSKLSSMEGAVRRAVPRGARAVAVATDVSHEGKVKKLVEVTVEKLGKLDIMRPFFPWMVANTGVVVMKSLLQTSADDFDWLMSVNTHGVMLCFKYAAQQMIKQGRGGKIIGACSMAGKRGLPNICAYSMSKFAVRGLVQSLELRECDICVNGYPPGMIQTDLAIEAEKVAGNKTVQEMIGLPTNTPRGKPEDIASLVSYLARPESKFLTGGLLFFTSDAKVSSGSELERIY</sequence>
<feature type="non-terminal residue" evidence="1">
    <location>
        <position position="1"/>
    </location>
</feature>
<name>A0ACB6Z617_THEGA</name>
<evidence type="ECO:0000313" key="2">
    <source>
        <dbReference type="Proteomes" id="UP000886501"/>
    </source>
</evidence>
<reference evidence="1" key="1">
    <citation type="submission" date="2019-10" db="EMBL/GenBank/DDBJ databases">
        <authorList>
            <consortium name="DOE Joint Genome Institute"/>
            <person name="Kuo A."/>
            <person name="Miyauchi S."/>
            <person name="Kiss E."/>
            <person name="Drula E."/>
            <person name="Kohler A."/>
            <person name="Sanchez-Garcia M."/>
            <person name="Andreopoulos B."/>
            <person name="Barry K.W."/>
            <person name="Bonito G."/>
            <person name="Buee M."/>
            <person name="Carver A."/>
            <person name="Chen C."/>
            <person name="Cichocki N."/>
            <person name="Clum A."/>
            <person name="Culley D."/>
            <person name="Crous P.W."/>
            <person name="Fauchery L."/>
            <person name="Girlanda M."/>
            <person name="Hayes R."/>
            <person name="Keri Z."/>
            <person name="Labutti K."/>
            <person name="Lipzen A."/>
            <person name="Lombard V."/>
            <person name="Magnuson J."/>
            <person name="Maillard F."/>
            <person name="Morin E."/>
            <person name="Murat C."/>
            <person name="Nolan M."/>
            <person name="Ohm R."/>
            <person name="Pangilinan J."/>
            <person name="Pereira M."/>
            <person name="Perotto S."/>
            <person name="Peter M."/>
            <person name="Riley R."/>
            <person name="Sitrit Y."/>
            <person name="Stielow B."/>
            <person name="Szollosi G."/>
            <person name="Zifcakova L."/>
            <person name="Stursova M."/>
            <person name="Spatafora J.W."/>
            <person name="Tedersoo L."/>
            <person name="Vaario L.-M."/>
            <person name="Yamada A."/>
            <person name="Yan M."/>
            <person name="Wang P."/>
            <person name="Xu J."/>
            <person name="Bruns T."/>
            <person name="Baldrian P."/>
            <person name="Vilgalys R."/>
            <person name="Henrissat B."/>
            <person name="Grigoriev I.V."/>
            <person name="Hibbett D."/>
            <person name="Nagy L.G."/>
            <person name="Martin F.M."/>
        </authorList>
    </citation>
    <scope>NUCLEOTIDE SEQUENCE</scope>
    <source>
        <strain evidence="1">P2</strain>
    </source>
</reference>
<organism evidence="1 2">
    <name type="scientific">Thelephora ganbajun</name>
    <name type="common">Ganba fungus</name>
    <dbReference type="NCBI Taxonomy" id="370292"/>
    <lineage>
        <taxon>Eukaryota</taxon>
        <taxon>Fungi</taxon>
        <taxon>Dikarya</taxon>
        <taxon>Basidiomycota</taxon>
        <taxon>Agaricomycotina</taxon>
        <taxon>Agaricomycetes</taxon>
        <taxon>Thelephorales</taxon>
        <taxon>Thelephoraceae</taxon>
        <taxon>Thelephora</taxon>
    </lineage>
</organism>
<dbReference type="EMBL" id="MU118111">
    <property type="protein sequence ID" value="KAF9644944.1"/>
    <property type="molecule type" value="Genomic_DNA"/>
</dbReference>
<accession>A0ACB6Z617</accession>
<dbReference type="Proteomes" id="UP000886501">
    <property type="component" value="Unassembled WGS sequence"/>
</dbReference>
<comment type="caution">
    <text evidence="1">The sequence shown here is derived from an EMBL/GenBank/DDBJ whole genome shotgun (WGS) entry which is preliminary data.</text>
</comment>
<gene>
    <name evidence="1" type="ORF">BDM02DRAFT_3121014</name>
</gene>